<protein>
    <submittedName>
        <fullName evidence="2">Uncharacterized protein</fullName>
    </submittedName>
</protein>
<evidence type="ECO:0000256" key="1">
    <source>
        <dbReference type="SAM" id="MobiDB-lite"/>
    </source>
</evidence>
<organism evidence="2 3">
    <name type="scientific">Schizothecium vesticola</name>
    <dbReference type="NCBI Taxonomy" id="314040"/>
    <lineage>
        <taxon>Eukaryota</taxon>
        <taxon>Fungi</taxon>
        <taxon>Dikarya</taxon>
        <taxon>Ascomycota</taxon>
        <taxon>Pezizomycotina</taxon>
        <taxon>Sordariomycetes</taxon>
        <taxon>Sordariomycetidae</taxon>
        <taxon>Sordariales</taxon>
        <taxon>Schizotheciaceae</taxon>
        <taxon>Schizothecium</taxon>
    </lineage>
</organism>
<gene>
    <name evidence="2" type="ORF">B0T18DRAFT_418965</name>
</gene>
<sequence>MYPGCWHRLHRTPAILPTIPSTASPACENSRLCHGFYFRAGSTGEAPSHGTLLADTGRDQRQESWPGTLSEAAIPQNRY</sequence>
<feature type="region of interest" description="Disordered" evidence="1">
    <location>
        <begin position="43"/>
        <end position="79"/>
    </location>
</feature>
<dbReference type="AlphaFoldDB" id="A0AA40EK78"/>
<keyword evidence="3" id="KW-1185">Reference proteome</keyword>
<proteinExistence type="predicted"/>
<evidence type="ECO:0000313" key="2">
    <source>
        <dbReference type="EMBL" id="KAK0740903.1"/>
    </source>
</evidence>
<dbReference type="Proteomes" id="UP001172155">
    <property type="component" value="Unassembled WGS sequence"/>
</dbReference>
<evidence type="ECO:0000313" key="3">
    <source>
        <dbReference type="Proteomes" id="UP001172155"/>
    </source>
</evidence>
<dbReference type="EMBL" id="JAUKUD010000006">
    <property type="protein sequence ID" value="KAK0740903.1"/>
    <property type="molecule type" value="Genomic_DNA"/>
</dbReference>
<reference evidence="2" key="1">
    <citation type="submission" date="2023-06" db="EMBL/GenBank/DDBJ databases">
        <title>Genome-scale phylogeny and comparative genomics of the fungal order Sordariales.</title>
        <authorList>
            <consortium name="Lawrence Berkeley National Laboratory"/>
            <person name="Hensen N."/>
            <person name="Bonometti L."/>
            <person name="Westerberg I."/>
            <person name="Brannstrom I.O."/>
            <person name="Guillou S."/>
            <person name="Cros-Aarteil S."/>
            <person name="Calhoun S."/>
            <person name="Haridas S."/>
            <person name="Kuo A."/>
            <person name="Mondo S."/>
            <person name="Pangilinan J."/>
            <person name="Riley R."/>
            <person name="LaButti K."/>
            <person name="Andreopoulos B."/>
            <person name="Lipzen A."/>
            <person name="Chen C."/>
            <person name="Yanf M."/>
            <person name="Daum C."/>
            <person name="Ng V."/>
            <person name="Clum A."/>
            <person name="Steindorff A."/>
            <person name="Ohm R."/>
            <person name="Martin F."/>
            <person name="Silar P."/>
            <person name="Natvig D."/>
            <person name="Lalanne C."/>
            <person name="Gautier V."/>
            <person name="Ament-velasquez S.L."/>
            <person name="Kruys A."/>
            <person name="Hutchinson M.I."/>
            <person name="Powell A.J."/>
            <person name="Barry K."/>
            <person name="Miller A.N."/>
            <person name="Grigoriev I.V."/>
            <person name="Debuchy R."/>
            <person name="Gladieux P."/>
            <person name="Thoren M.H."/>
            <person name="Johannesson H."/>
        </authorList>
    </citation>
    <scope>NUCLEOTIDE SEQUENCE</scope>
    <source>
        <strain evidence="2">SMH3187-1</strain>
    </source>
</reference>
<accession>A0AA40EK78</accession>
<comment type="caution">
    <text evidence="2">The sequence shown here is derived from an EMBL/GenBank/DDBJ whole genome shotgun (WGS) entry which is preliminary data.</text>
</comment>
<name>A0AA40EK78_9PEZI</name>